<keyword evidence="2" id="KW-0472">Membrane</keyword>
<feature type="compositionally biased region" description="Basic and acidic residues" evidence="1">
    <location>
        <begin position="556"/>
        <end position="603"/>
    </location>
</feature>
<keyword evidence="4" id="KW-1185">Reference proteome</keyword>
<evidence type="ECO:0000256" key="1">
    <source>
        <dbReference type="SAM" id="MobiDB-lite"/>
    </source>
</evidence>
<feature type="compositionally biased region" description="Basic residues" evidence="1">
    <location>
        <begin position="604"/>
        <end position="613"/>
    </location>
</feature>
<evidence type="ECO:0000313" key="4">
    <source>
        <dbReference type="Proteomes" id="UP000260823"/>
    </source>
</evidence>
<keyword evidence="2" id="KW-1133">Transmembrane helix</keyword>
<gene>
    <name evidence="3" type="ORF">DYU05_19710</name>
</gene>
<reference evidence="3 4" key="1">
    <citation type="submission" date="2018-08" db="EMBL/GenBank/DDBJ databases">
        <title>Mucilaginibacter terrae sp. nov., isolated from manganese diggings.</title>
        <authorList>
            <person name="Huang Y."/>
            <person name="Zhou Z."/>
        </authorList>
    </citation>
    <scope>NUCLEOTIDE SEQUENCE [LARGE SCALE GENOMIC DNA]</scope>
    <source>
        <strain evidence="3 4">ZH6</strain>
    </source>
</reference>
<feature type="region of interest" description="Disordered" evidence="1">
    <location>
        <begin position="556"/>
        <end position="613"/>
    </location>
</feature>
<protein>
    <submittedName>
        <fullName evidence="3">DUF748 domain-containing protein</fullName>
    </submittedName>
</protein>
<evidence type="ECO:0000256" key="2">
    <source>
        <dbReference type="SAM" id="Phobius"/>
    </source>
</evidence>
<keyword evidence="2" id="KW-0812">Transmembrane</keyword>
<sequence>MAGKLIRHKWQKVLLIVFTILLLLVFIPALLINHYWSPILSDKVKTAILEKTDSLYRVDYTNASLHVLKGEVIFYDITLTPDTAVYRRKVKQGFGPNNLYKLHVKRLVVSHIHPFTLYFKKKLDISRITLSAPELEVSYNPVRQRDTTTKDKRTLWQKISKSLKLIHVGDIYLNDVQFKYKDYSGSKLQVSQLKELNLKATDLLIDSATQTDRSRLLYCADIGAEVYNYTGKSADGLYTYHVKSAKLSTQTSALTLEDVNLKPVNSKMFFDDSQQDRFTLHFDTVQLKRFDFLTYHKFHTFNTANLILTKGSFSVYSNPNAAIKKTDRIVTFPQYGLKTIKAAVNIDTLRLRHIDVYYNEFGQQSKQRGYVAFNNTNGTITNITNNKDSLAKNHRAVALLNTNFMNQGKMRLKFAFNLTDPAYSYSYSGHLGAVSMPAVNPATMPLAMVKITSGQLNSLDFDINSTSKVSTGKVTLLYNNLKIKMLKADTIKTYKNKTLASLFVNSLIIKHDNPDDGEAVPRSANVRFVRPPTFPFFKTVWQTLFSGIKPNAGVGRAKEEQALKEMDKHDKKVKERALKKAEKAKKKAEEEAKKAREELEKKRKEAAKKHQKN</sequence>
<evidence type="ECO:0000313" key="3">
    <source>
        <dbReference type="EMBL" id="RFZ81214.1"/>
    </source>
</evidence>
<comment type="caution">
    <text evidence="3">The sequence shown here is derived from an EMBL/GenBank/DDBJ whole genome shotgun (WGS) entry which is preliminary data.</text>
</comment>
<feature type="transmembrane region" description="Helical" evidence="2">
    <location>
        <begin position="12"/>
        <end position="36"/>
    </location>
</feature>
<proteinExistence type="predicted"/>
<organism evidence="3 4">
    <name type="scientific">Mucilaginibacter terrenus</name>
    <dbReference type="NCBI Taxonomy" id="2482727"/>
    <lineage>
        <taxon>Bacteria</taxon>
        <taxon>Pseudomonadati</taxon>
        <taxon>Bacteroidota</taxon>
        <taxon>Sphingobacteriia</taxon>
        <taxon>Sphingobacteriales</taxon>
        <taxon>Sphingobacteriaceae</taxon>
        <taxon>Mucilaginibacter</taxon>
    </lineage>
</organism>
<dbReference type="EMBL" id="QWDE01000006">
    <property type="protein sequence ID" value="RFZ81214.1"/>
    <property type="molecule type" value="Genomic_DNA"/>
</dbReference>
<accession>A0A3E2NJM8</accession>
<dbReference type="Proteomes" id="UP000260823">
    <property type="component" value="Unassembled WGS sequence"/>
</dbReference>
<dbReference type="RefSeq" id="WP_117384887.1">
    <property type="nucleotide sequence ID" value="NZ_QWDE01000006.1"/>
</dbReference>
<dbReference type="AlphaFoldDB" id="A0A3E2NJM8"/>
<name>A0A3E2NJM8_9SPHI</name>
<dbReference type="OrthoDB" id="814802at2"/>